<comment type="caution">
    <text evidence="1">The sequence shown here is derived from an EMBL/GenBank/DDBJ whole genome shotgun (WGS) entry which is preliminary data.</text>
</comment>
<reference evidence="1 2" key="2">
    <citation type="submission" date="2020-07" db="EMBL/GenBank/DDBJ databases">
        <title>Genome assembly of wild tea tree DASZ reveals pedigree and selection history of tea varieties.</title>
        <authorList>
            <person name="Zhang W."/>
        </authorList>
    </citation>
    <scope>NUCLEOTIDE SEQUENCE [LARGE SCALE GENOMIC DNA]</scope>
    <source>
        <strain evidence="2">cv. G240</strain>
        <tissue evidence="1">Leaf</tissue>
    </source>
</reference>
<organism evidence="1 2">
    <name type="scientific">Camellia sinensis</name>
    <name type="common">Tea plant</name>
    <name type="synonym">Thea sinensis</name>
    <dbReference type="NCBI Taxonomy" id="4442"/>
    <lineage>
        <taxon>Eukaryota</taxon>
        <taxon>Viridiplantae</taxon>
        <taxon>Streptophyta</taxon>
        <taxon>Embryophyta</taxon>
        <taxon>Tracheophyta</taxon>
        <taxon>Spermatophyta</taxon>
        <taxon>Magnoliopsida</taxon>
        <taxon>eudicotyledons</taxon>
        <taxon>Gunneridae</taxon>
        <taxon>Pentapetalae</taxon>
        <taxon>asterids</taxon>
        <taxon>Ericales</taxon>
        <taxon>Theaceae</taxon>
        <taxon>Camellia</taxon>
    </lineage>
</organism>
<name>A0A7J7I9C2_CAMSI</name>
<sequence>MATYSGRNKKIEMAKRHIEEIRKRKLSVGRLTLDLHNAVTRLSSDLNSTPKTSTSSWSSFKFSFPLFLIVSFPL</sequence>
<keyword evidence="2" id="KW-1185">Reference proteome</keyword>
<gene>
    <name evidence="1" type="ORF">HYC85_002335</name>
</gene>
<dbReference type="EMBL" id="JACBKZ010000001">
    <property type="protein sequence ID" value="KAF5961126.1"/>
    <property type="molecule type" value="Genomic_DNA"/>
</dbReference>
<reference evidence="2" key="1">
    <citation type="journal article" date="2020" name="Nat. Commun.">
        <title>Genome assembly of wild tea tree DASZ reveals pedigree and selection history of tea varieties.</title>
        <authorList>
            <person name="Zhang W."/>
            <person name="Zhang Y."/>
            <person name="Qiu H."/>
            <person name="Guo Y."/>
            <person name="Wan H."/>
            <person name="Zhang X."/>
            <person name="Scossa F."/>
            <person name="Alseekh S."/>
            <person name="Zhang Q."/>
            <person name="Wang P."/>
            <person name="Xu L."/>
            <person name="Schmidt M.H."/>
            <person name="Jia X."/>
            <person name="Li D."/>
            <person name="Zhu A."/>
            <person name="Guo F."/>
            <person name="Chen W."/>
            <person name="Ni D."/>
            <person name="Usadel B."/>
            <person name="Fernie A.R."/>
            <person name="Wen W."/>
        </authorList>
    </citation>
    <scope>NUCLEOTIDE SEQUENCE [LARGE SCALE GENOMIC DNA]</scope>
    <source>
        <strain evidence="2">cv. G240</strain>
    </source>
</reference>
<dbReference type="Proteomes" id="UP000593564">
    <property type="component" value="Unassembled WGS sequence"/>
</dbReference>
<protein>
    <submittedName>
        <fullName evidence="1">Uncharacterized protein</fullName>
    </submittedName>
</protein>
<proteinExistence type="predicted"/>
<dbReference type="AlphaFoldDB" id="A0A7J7I9C2"/>
<evidence type="ECO:0000313" key="2">
    <source>
        <dbReference type="Proteomes" id="UP000593564"/>
    </source>
</evidence>
<accession>A0A7J7I9C2</accession>
<evidence type="ECO:0000313" key="1">
    <source>
        <dbReference type="EMBL" id="KAF5961126.1"/>
    </source>
</evidence>